<evidence type="ECO:0000256" key="1">
    <source>
        <dbReference type="SAM" id="MobiDB-lite"/>
    </source>
</evidence>
<gene>
    <name evidence="2" type="ORF">RRG08_020481</name>
</gene>
<accession>A0AAE1D1F8</accession>
<feature type="non-terminal residue" evidence="2">
    <location>
        <position position="1"/>
    </location>
</feature>
<comment type="caution">
    <text evidence="2">The sequence shown here is derived from an EMBL/GenBank/DDBJ whole genome shotgun (WGS) entry which is preliminary data.</text>
</comment>
<dbReference type="EMBL" id="JAWDGP010005833">
    <property type="protein sequence ID" value="KAK3751266.1"/>
    <property type="molecule type" value="Genomic_DNA"/>
</dbReference>
<protein>
    <submittedName>
        <fullName evidence="2">Uncharacterized protein</fullName>
    </submittedName>
</protein>
<name>A0AAE1D1F8_9GAST</name>
<dbReference type="AlphaFoldDB" id="A0AAE1D1F8"/>
<dbReference type="Proteomes" id="UP001283361">
    <property type="component" value="Unassembled WGS sequence"/>
</dbReference>
<keyword evidence="3" id="KW-1185">Reference proteome</keyword>
<proteinExistence type="predicted"/>
<feature type="region of interest" description="Disordered" evidence="1">
    <location>
        <begin position="1"/>
        <end position="39"/>
    </location>
</feature>
<reference evidence="2" key="1">
    <citation type="journal article" date="2023" name="G3 (Bethesda)">
        <title>A reference genome for the long-term kleptoplast-retaining sea slug Elysia crispata morphotype clarki.</title>
        <authorList>
            <person name="Eastman K.E."/>
            <person name="Pendleton A.L."/>
            <person name="Shaikh M.A."/>
            <person name="Suttiyut T."/>
            <person name="Ogas R."/>
            <person name="Tomko P."/>
            <person name="Gavelis G."/>
            <person name="Widhalm J.R."/>
            <person name="Wisecaver J.H."/>
        </authorList>
    </citation>
    <scope>NUCLEOTIDE SEQUENCE</scope>
    <source>
        <strain evidence="2">ECLA1</strain>
    </source>
</reference>
<sequence>IPPRACFNRLQGGAVKSPSYKQETGTDNEDPVLYLRRDD</sequence>
<organism evidence="2 3">
    <name type="scientific">Elysia crispata</name>
    <name type="common">lettuce slug</name>
    <dbReference type="NCBI Taxonomy" id="231223"/>
    <lineage>
        <taxon>Eukaryota</taxon>
        <taxon>Metazoa</taxon>
        <taxon>Spiralia</taxon>
        <taxon>Lophotrochozoa</taxon>
        <taxon>Mollusca</taxon>
        <taxon>Gastropoda</taxon>
        <taxon>Heterobranchia</taxon>
        <taxon>Euthyneura</taxon>
        <taxon>Panpulmonata</taxon>
        <taxon>Sacoglossa</taxon>
        <taxon>Placobranchoidea</taxon>
        <taxon>Plakobranchidae</taxon>
        <taxon>Elysia</taxon>
    </lineage>
</organism>
<evidence type="ECO:0000313" key="3">
    <source>
        <dbReference type="Proteomes" id="UP001283361"/>
    </source>
</evidence>
<evidence type="ECO:0000313" key="2">
    <source>
        <dbReference type="EMBL" id="KAK3751266.1"/>
    </source>
</evidence>